<dbReference type="InterPro" id="IPR013154">
    <property type="entry name" value="ADH-like_N"/>
</dbReference>
<dbReference type="InterPro" id="IPR036291">
    <property type="entry name" value="NAD(P)-bd_dom_sf"/>
</dbReference>
<dbReference type="Proteomes" id="UP000323454">
    <property type="component" value="Unassembled WGS sequence"/>
</dbReference>
<keyword evidence="3" id="KW-1185">Reference proteome</keyword>
<dbReference type="SUPFAM" id="SSF51735">
    <property type="entry name" value="NAD(P)-binding Rossmann-fold domains"/>
    <property type="match status" value="1"/>
</dbReference>
<comment type="caution">
    <text evidence="2">The sequence shown here is derived from an EMBL/GenBank/DDBJ whole genome shotgun (WGS) entry which is preliminary data.</text>
</comment>
<dbReference type="OrthoDB" id="3175656at2"/>
<dbReference type="InterPro" id="IPR011032">
    <property type="entry name" value="GroES-like_sf"/>
</dbReference>
<organism evidence="2 3">
    <name type="scientific">Solihabitans fulvus</name>
    <dbReference type="NCBI Taxonomy" id="1892852"/>
    <lineage>
        <taxon>Bacteria</taxon>
        <taxon>Bacillati</taxon>
        <taxon>Actinomycetota</taxon>
        <taxon>Actinomycetes</taxon>
        <taxon>Pseudonocardiales</taxon>
        <taxon>Pseudonocardiaceae</taxon>
        <taxon>Solihabitans</taxon>
    </lineage>
</organism>
<dbReference type="SUPFAM" id="SSF50129">
    <property type="entry name" value="GroES-like"/>
    <property type="match status" value="1"/>
</dbReference>
<dbReference type="InterPro" id="IPR020843">
    <property type="entry name" value="ER"/>
</dbReference>
<dbReference type="PANTHER" id="PTHR45033">
    <property type="match status" value="1"/>
</dbReference>
<gene>
    <name evidence="2" type="ORF">F0L68_24715</name>
</gene>
<feature type="domain" description="Enoyl reductase (ER)" evidence="1">
    <location>
        <begin position="20"/>
        <end position="344"/>
    </location>
</feature>
<dbReference type="Pfam" id="PF00107">
    <property type="entry name" value="ADH_zinc_N"/>
    <property type="match status" value="1"/>
</dbReference>
<dbReference type="CDD" id="cd08276">
    <property type="entry name" value="MDR7"/>
    <property type="match status" value="1"/>
</dbReference>
<dbReference type="AlphaFoldDB" id="A0A5B2X3Z7"/>
<dbReference type="PANTHER" id="PTHR45033:SF2">
    <property type="entry name" value="ZINC-TYPE ALCOHOL DEHYDROGENASE-LIKE PROTEIN C1773.06C"/>
    <property type="match status" value="1"/>
</dbReference>
<name>A0A5B2X3Z7_9PSEU</name>
<proteinExistence type="predicted"/>
<dbReference type="Gene3D" id="3.40.50.720">
    <property type="entry name" value="NAD(P)-binding Rossmann-like Domain"/>
    <property type="match status" value="1"/>
</dbReference>
<protein>
    <submittedName>
        <fullName evidence="2">NAD(P)-dependent alcohol dehydrogenase</fullName>
    </submittedName>
</protein>
<dbReference type="Pfam" id="PF08240">
    <property type="entry name" value="ADH_N"/>
    <property type="match status" value="1"/>
</dbReference>
<reference evidence="2 3" key="1">
    <citation type="submission" date="2019-09" db="EMBL/GenBank/DDBJ databases">
        <title>Goodfellowia gen. nov., a new genus of the Pseudonocardineae related to Actinoalloteichus, containing Goodfellowia coeruleoviolacea gen. nov., comb. nov. gen. nov., comb. nov.</title>
        <authorList>
            <person name="Labeda D."/>
        </authorList>
    </citation>
    <scope>NUCLEOTIDE SEQUENCE [LARGE SCALE GENOMIC DNA]</scope>
    <source>
        <strain evidence="2 3">AN110305</strain>
    </source>
</reference>
<dbReference type="SMART" id="SM00829">
    <property type="entry name" value="PKS_ER"/>
    <property type="match status" value="1"/>
</dbReference>
<dbReference type="GO" id="GO:0016491">
    <property type="term" value="F:oxidoreductase activity"/>
    <property type="evidence" value="ECO:0007669"/>
    <property type="project" value="InterPro"/>
</dbReference>
<reference evidence="2 3" key="2">
    <citation type="submission" date="2019-09" db="EMBL/GenBank/DDBJ databases">
        <authorList>
            <person name="Jin C."/>
        </authorList>
    </citation>
    <scope>NUCLEOTIDE SEQUENCE [LARGE SCALE GENOMIC DNA]</scope>
    <source>
        <strain evidence="2 3">AN110305</strain>
    </source>
</reference>
<sequence>MSSTLTTTAIGYHLDRVGNGTDGLTLRETEFPQPGPREVLIRVRAVSLNRRDLMILDGTYPLPSAPGVVPVSDGAGEVVAVGGDVSRVRVGDRVAVTYFRRWIDGPVTAAVAGEQTGCNDEGMLAEYKLAGEESVVTIPSHLSFEEAATLPCAAVLAWSALTSPDRPMVAGDTVLTVGTGTVGLFGLQLAAMLGGRVIAITSGADKAARLTALGAAEVVDRADTPDWDKAVVELTSGRGVDHVVDAVGPATLEKSIRSAGFNGQIALLGAFPSGGAQLDPGIFNGRFVTVRKLVVGSRTSFESLNRALEQHGTRPVVDRVFPFEQAMDAYRYFRETGPFGKVVISLPA</sequence>
<dbReference type="RefSeq" id="WP_149852186.1">
    <property type="nucleotide sequence ID" value="NZ_VUOB01000043.1"/>
</dbReference>
<dbReference type="EMBL" id="VUOB01000043">
    <property type="protein sequence ID" value="KAA2257923.1"/>
    <property type="molecule type" value="Genomic_DNA"/>
</dbReference>
<dbReference type="InterPro" id="IPR052711">
    <property type="entry name" value="Zinc_ADH-like"/>
</dbReference>
<accession>A0A5B2X3Z7</accession>
<evidence type="ECO:0000313" key="2">
    <source>
        <dbReference type="EMBL" id="KAA2257923.1"/>
    </source>
</evidence>
<evidence type="ECO:0000313" key="3">
    <source>
        <dbReference type="Proteomes" id="UP000323454"/>
    </source>
</evidence>
<dbReference type="InterPro" id="IPR013149">
    <property type="entry name" value="ADH-like_C"/>
</dbReference>
<evidence type="ECO:0000259" key="1">
    <source>
        <dbReference type="SMART" id="SM00829"/>
    </source>
</evidence>
<dbReference type="Gene3D" id="3.90.180.10">
    <property type="entry name" value="Medium-chain alcohol dehydrogenases, catalytic domain"/>
    <property type="match status" value="1"/>
</dbReference>